<organism evidence="2 3">
    <name type="scientific">Veillonella hominis</name>
    <dbReference type="NCBI Taxonomy" id="2764330"/>
    <lineage>
        <taxon>Bacteria</taxon>
        <taxon>Bacillati</taxon>
        <taxon>Bacillota</taxon>
        <taxon>Negativicutes</taxon>
        <taxon>Veillonellales</taxon>
        <taxon>Veillonellaceae</taxon>
        <taxon>Veillonella</taxon>
    </lineage>
</organism>
<protein>
    <submittedName>
        <fullName evidence="2">Uncharacterized protein</fullName>
    </submittedName>
</protein>
<accession>A0ABR7JV28</accession>
<feature type="chain" id="PRO_5045596644" evidence="1">
    <location>
        <begin position="26"/>
        <end position="261"/>
    </location>
</feature>
<name>A0ABR7JV28_9FIRM</name>
<feature type="signal peptide" evidence="1">
    <location>
        <begin position="1"/>
        <end position="25"/>
    </location>
</feature>
<dbReference type="RefSeq" id="WP_120054913.1">
    <property type="nucleotide sequence ID" value="NZ_JACRWI010000001.1"/>
</dbReference>
<evidence type="ECO:0000313" key="2">
    <source>
        <dbReference type="EMBL" id="MBC6000560.1"/>
    </source>
</evidence>
<evidence type="ECO:0000313" key="3">
    <source>
        <dbReference type="Proteomes" id="UP000640363"/>
    </source>
</evidence>
<keyword evidence="3" id="KW-1185">Reference proteome</keyword>
<evidence type="ECO:0000256" key="1">
    <source>
        <dbReference type="SAM" id="SignalP"/>
    </source>
</evidence>
<sequence length="261" mass="29569">MKKLLFKSVLSAMAVGLLCAGYVSADVVNDSISTDNVGVSATITNDMSRVHPDSAIKALPRKTLLEWPMKTQEGARNWKGIVEAAQQLPYEVKAPSYIPYGYQLYTARQDQNDVLEVVYYKKGVTIYRDGKKYIDSIMAYRMGYSLDTVRDTPYVPSEYGDLEWSKSGDSSEVYYTGNPETHMVRSITWAKDGMAYFLFFLEPVKEADAEFYKEHVVPLKSIDSSRYELVGNYPKTPIKPKTIEEMKQEHVVPMKAKTGVF</sequence>
<comment type="caution">
    <text evidence="2">The sequence shown here is derived from an EMBL/GenBank/DDBJ whole genome shotgun (WGS) entry which is preliminary data.</text>
</comment>
<dbReference type="EMBL" id="JACRWI010000001">
    <property type="protein sequence ID" value="MBC6000560.1"/>
    <property type="molecule type" value="Genomic_DNA"/>
</dbReference>
<keyword evidence="1" id="KW-0732">Signal</keyword>
<gene>
    <name evidence="2" type="ORF">H8892_01135</name>
</gene>
<dbReference type="Proteomes" id="UP000640363">
    <property type="component" value="Unassembled WGS sequence"/>
</dbReference>
<proteinExistence type="predicted"/>
<reference evidence="2 3" key="1">
    <citation type="submission" date="2020-08" db="EMBL/GenBank/DDBJ databases">
        <authorList>
            <person name="Liu C."/>
            <person name="Sun Q."/>
        </authorList>
    </citation>
    <scope>NUCLEOTIDE SEQUENCE [LARGE SCALE GENOMIC DNA]</scope>
    <source>
        <strain evidence="2 3">NSJ-78</strain>
    </source>
</reference>